<dbReference type="EMBL" id="CP111027">
    <property type="protein sequence ID" value="WAR30179.1"/>
    <property type="molecule type" value="Genomic_DNA"/>
</dbReference>
<evidence type="ECO:0000313" key="2">
    <source>
        <dbReference type="Proteomes" id="UP001164746"/>
    </source>
</evidence>
<proteinExistence type="predicted"/>
<gene>
    <name evidence="1" type="ORF">MAR_003747</name>
</gene>
<reference evidence="1" key="1">
    <citation type="submission" date="2022-11" db="EMBL/GenBank/DDBJ databases">
        <title>Centuries of genome instability and evolution in soft-shell clam transmissible cancer (bioRxiv).</title>
        <authorList>
            <person name="Hart S.F.M."/>
            <person name="Yonemitsu M.A."/>
            <person name="Giersch R.M."/>
            <person name="Beal B.F."/>
            <person name="Arriagada G."/>
            <person name="Davis B.W."/>
            <person name="Ostrander E.A."/>
            <person name="Goff S.P."/>
            <person name="Metzger M.J."/>
        </authorList>
    </citation>
    <scope>NUCLEOTIDE SEQUENCE</scope>
    <source>
        <strain evidence="1">MELC-2E11</strain>
        <tissue evidence="1">Siphon/mantle</tissue>
    </source>
</reference>
<name>A0ABY7G9G1_MYAAR</name>
<evidence type="ECO:0000313" key="1">
    <source>
        <dbReference type="EMBL" id="WAR30179.1"/>
    </source>
</evidence>
<sequence>MKLFKITAKQTPRRTMTWYT</sequence>
<keyword evidence="2" id="KW-1185">Reference proteome</keyword>
<dbReference type="Proteomes" id="UP001164746">
    <property type="component" value="Chromosome 16"/>
</dbReference>
<accession>A0ABY7G9G1</accession>
<organism evidence="1 2">
    <name type="scientific">Mya arenaria</name>
    <name type="common">Soft-shell clam</name>
    <dbReference type="NCBI Taxonomy" id="6604"/>
    <lineage>
        <taxon>Eukaryota</taxon>
        <taxon>Metazoa</taxon>
        <taxon>Spiralia</taxon>
        <taxon>Lophotrochozoa</taxon>
        <taxon>Mollusca</taxon>
        <taxon>Bivalvia</taxon>
        <taxon>Autobranchia</taxon>
        <taxon>Heteroconchia</taxon>
        <taxon>Euheterodonta</taxon>
        <taxon>Imparidentia</taxon>
        <taxon>Neoheterodontei</taxon>
        <taxon>Myida</taxon>
        <taxon>Myoidea</taxon>
        <taxon>Myidae</taxon>
        <taxon>Mya</taxon>
    </lineage>
</organism>
<protein>
    <submittedName>
        <fullName evidence="1">Uncharacterized protein</fullName>
    </submittedName>
</protein>